<comment type="caution">
    <text evidence="3">The sequence shown here is derived from an EMBL/GenBank/DDBJ whole genome shotgun (WGS) entry which is preliminary data.</text>
</comment>
<reference evidence="3 6" key="2">
    <citation type="submission" date="2019-07" db="EMBL/GenBank/DDBJ databases">
        <title>Whole genome shotgun sequence of Myxococcus virescens NBRC 100334.</title>
        <authorList>
            <person name="Hosoyama A."/>
            <person name="Uohara A."/>
            <person name="Ohji S."/>
            <person name="Ichikawa N."/>
        </authorList>
    </citation>
    <scope>NUCLEOTIDE SEQUENCE [LARGE SCALE GENOMIC DNA]</scope>
    <source>
        <strain evidence="3 6">NBRC 100334</strain>
    </source>
</reference>
<evidence type="ECO:0000313" key="6">
    <source>
        <dbReference type="Proteomes" id="UP000321224"/>
    </source>
</evidence>
<evidence type="ECO:0000256" key="1">
    <source>
        <dbReference type="SAM" id="Coils"/>
    </source>
</evidence>
<name>A0A511HPQ4_9BACT</name>
<evidence type="ECO:0000256" key="2">
    <source>
        <dbReference type="SAM" id="MobiDB-lite"/>
    </source>
</evidence>
<protein>
    <submittedName>
        <fullName evidence="3">Uncharacterized protein</fullName>
    </submittedName>
</protein>
<gene>
    <name evidence="3" type="ORF">MVI01_73540</name>
    <name evidence="4" type="ORF">SAMN04488504_1359</name>
</gene>
<keyword evidence="5" id="KW-1185">Reference proteome</keyword>
<proteinExistence type="predicted"/>
<keyword evidence="1" id="KW-0175">Coiled coil</keyword>
<dbReference type="EMBL" id="FNAJ01000035">
    <property type="protein sequence ID" value="SDF36111.1"/>
    <property type="molecule type" value="Genomic_DNA"/>
</dbReference>
<feature type="coiled-coil region" evidence="1">
    <location>
        <begin position="184"/>
        <end position="284"/>
    </location>
</feature>
<dbReference type="AlphaFoldDB" id="A0A511HPQ4"/>
<dbReference type="EMBL" id="BJVY01000085">
    <property type="protein sequence ID" value="GEL75570.1"/>
    <property type="molecule type" value="Genomic_DNA"/>
</dbReference>
<dbReference type="RefSeq" id="WP_090495972.1">
    <property type="nucleotide sequence ID" value="NZ_BJVY01000085.1"/>
</dbReference>
<evidence type="ECO:0000313" key="5">
    <source>
        <dbReference type="Proteomes" id="UP000198717"/>
    </source>
</evidence>
<evidence type="ECO:0000313" key="3">
    <source>
        <dbReference type="EMBL" id="GEL75570.1"/>
    </source>
</evidence>
<organism evidence="3 6">
    <name type="scientific">Myxococcus virescens</name>
    <dbReference type="NCBI Taxonomy" id="83456"/>
    <lineage>
        <taxon>Bacteria</taxon>
        <taxon>Pseudomonadati</taxon>
        <taxon>Myxococcota</taxon>
        <taxon>Myxococcia</taxon>
        <taxon>Myxococcales</taxon>
        <taxon>Cystobacterineae</taxon>
        <taxon>Myxococcaceae</taxon>
        <taxon>Myxococcus</taxon>
    </lineage>
</organism>
<dbReference type="Proteomes" id="UP000321224">
    <property type="component" value="Unassembled WGS sequence"/>
</dbReference>
<feature type="region of interest" description="Disordered" evidence="2">
    <location>
        <begin position="1"/>
        <end position="26"/>
    </location>
</feature>
<evidence type="ECO:0000313" key="4">
    <source>
        <dbReference type="EMBL" id="SDF36111.1"/>
    </source>
</evidence>
<sequence length="446" mass="48649">MSKVFANGRSILHKGSGNTHTSAAPDVCKVPTPGGPVPTPFVNSAQDSMLTKGSKSVTINGQPVALTDSELSVSSGDEPGTAGGLISSKFKGKMAWGSGSVDVKIEGKGVVRFLDVTLHNGNTYNTTFISNGRTAIAYGDDTQCTACGKAVESHRVHETDEAVALSEAVFMELMKRLHEQRPLIEKYLRLREERKQANAKLEKEGQERALSAGIPQMETEVRQLQAKLNEEAANKRDLHTALTSVKNKLKETRDEVKRGMAPLQADIKATVDKLTQEMNEINARLNGMMPTLRKDAKTDTYTSGYMIGVCICKCPQKPRMLAACSGEPTTGFREAVAATPFELVEGFQMNQRQQEGLANEGRQKWECAAPQLLQAGGAGGHKVRTMSERFFTPMQRTTVGVAHQRATNNHSRRESVEFGHGETVPSCETCQKLIPEMLCENHKECA</sequence>
<accession>A0A511HPQ4</accession>
<dbReference type="Proteomes" id="UP000198717">
    <property type="component" value="Unassembled WGS sequence"/>
</dbReference>
<reference evidence="4 5" key="1">
    <citation type="submission" date="2016-10" db="EMBL/GenBank/DDBJ databases">
        <authorList>
            <person name="Varghese N."/>
            <person name="Submissions S."/>
        </authorList>
    </citation>
    <scope>NUCLEOTIDE SEQUENCE [LARGE SCALE GENOMIC DNA]</scope>
    <source>
        <strain evidence="4 5">DSM 2260</strain>
    </source>
</reference>
<dbReference type="Pfam" id="PF13665">
    <property type="entry name" value="Tox-PAAR-like"/>
    <property type="match status" value="1"/>
</dbReference>